<proteinExistence type="predicted"/>
<protein>
    <recommendedName>
        <fullName evidence="4">EGF-like domain-containing protein</fullName>
    </recommendedName>
</protein>
<feature type="chain" id="PRO_5003288806" description="EGF-like domain-containing protein" evidence="1">
    <location>
        <begin position="20"/>
        <end position="396"/>
    </location>
</feature>
<dbReference type="InParanoid" id="F2UST7"/>
<accession>F2UST7</accession>
<sequence>MKLLLAVAAVAALLSVASAQTCSSQGVSDSSSCNNKCSGQGSCACVFTDIIGATCECTGTGFIFSCTDLAGNDDFSFGDDDLVVTSCSGDGVTSQSSCSNQCSGNTCTCVFAEISGFSTCSCADGGSYVYSCSDASGTINADDDGAPSAGSVVDILTQFLGESCKSSIKSAVTNSLINCIADAGSEFSALSDDDFDDLDDDAFFTEEQLQDICNNDCVAQVFRSLAILEDASCLPDLSTITGFLGDDDGASSNILSGFAQFAGFAAYQETLGLACTQGGGVFCGTLIDVLGAISADPSAVTAAQCQALVDAGNCLGTIKAAVEVNPSIFGDDDGFEIDVNAFVGNISLACSNQGVSGVDQAAAGTEAPSSIASSSATMVSGIVAAVVAVAAAAIMA</sequence>
<evidence type="ECO:0000313" key="2">
    <source>
        <dbReference type="EMBL" id="EGD81196.1"/>
    </source>
</evidence>
<evidence type="ECO:0000313" key="3">
    <source>
        <dbReference type="Proteomes" id="UP000007799"/>
    </source>
</evidence>
<gene>
    <name evidence="2" type="ORF">PTSG_11232</name>
</gene>
<dbReference type="KEGG" id="sre:PTSG_11232"/>
<feature type="signal peptide" evidence="1">
    <location>
        <begin position="1"/>
        <end position="19"/>
    </location>
</feature>
<reference evidence="2" key="1">
    <citation type="submission" date="2009-08" db="EMBL/GenBank/DDBJ databases">
        <title>Annotation of Salpingoeca rosetta.</title>
        <authorList>
            <consortium name="The Broad Institute Genome Sequencing Platform"/>
            <person name="Russ C."/>
            <person name="Cuomo C."/>
            <person name="Burger G."/>
            <person name="Gray M.W."/>
            <person name="Holland P.W.H."/>
            <person name="King N."/>
            <person name="Lang F.B.F."/>
            <person name="Roger A.J."/>
            <person name="Ruiz-Trillo I."/>
            <person name="Young S.K."/>
            <person name="Zeng Q."/>
            <person name="Gargeya S."/>
            <person name="Alvarado L."/>
            <person name="Berlin A."/>
            <person name="Chapman S.B."/>
            <person name="Chen Z."/>
            <person name="Freedman E."/>
            <person name="Gellesch M."/>
            <person name="Goldberg J."/>
            <person name="Griggs A."/>
            <person name="Gujja S."/>
            <person name="Heilman E."/>
            <person name="Heiman D."/>
            <person name="Howarth C."/>
            <person name="Mehta T."/>
            <person name="Neiman D."/>
            <person name="Pearson M."/>
            <person name="Roberts A."/>
            <person name="Saif S."/>
            <person name="Shea T."/>
            <person name="Shenoy N."/>
            <person name="Sisk P."/>
            <person name="Stolte C."/>
            <person name="Sykes S."/>
            <person name="White J."/>
            <person name="Yandava C."/>
            <person name="Haas B."/>
            <person name="Nusbaum C."/>
            <person name="Birren B."/>
        </authorList>
    </citation>
    <scope>NUCLEOTIDE SEQUENCE [LARGE SCALE GENOMIC DNA]</scope>
    <source>
        <strain evidence="2">ATCC 50818</strain>
    </source>
</reference>
<dbReference type="GeneID" id="16068255"/>
<dbReference type="Proteomes" id="UP000007799">
    <property type="component" value="Unassembled WGS sequence"/>
</dbReference>
<dbReference type="RefSeq" id="XP_004987731.1">
    <property type="nucleotide sequence ID" value="XM_004987674.1"/>
</dbReference>
<organism evidence="3">
    <name type="scientific">Salpingoeca rosetta (strain ATCC 50818 / BSB-021)</name>
    <dbReference type="NCBI Taxonomy" id="946362"/>
    <lineage>
        <taxon>Eukaryota</taxon>
        <taxon>Choanoflagellata</taxon>
        <taxon>Craspedida</taxon>
        <taxon>Salpingoecidae</taxon>
        <taxon>Salpingoeca</taxon>
    </lineage>
</organism>
<dbReference type="EMBL" id="GL832996">
    <property type="protein sequence ID" value="EGD81196.1"/>
    <property type="molecule type" value="Genomic_DNA"/>
</dbReference>
<name>F2UST7_SALR5</name>
<evidence type="ECO:0000256" key="1">
    <source>
        <dbReference type="SAM" id="SignalP"/>
    </source>
</evidence>
<keyword evidence="3" id="KW-1185">Reference proteome</keyword>
<evidence type="ECO:0008006" key="4">
    <source>
        <dbReference type="Google" id="ProtNLM"/>
    </source>
</evidence>
<dbReference type="AlphaFoldDB" id="F2UST7"/>
<keyword evidence="1" id="KW-0732">Signal</keyword>